<dbReference type="RefSeq" id="WP_079640744.1">
    <property type="nucleotide sequence ID" value="NZ_FUZF01000001.1"/>
</dbReference>
<evidence type="ECO:0000313" key="3">
    <source>
        <dbReference type="Proteomes" id="UP000190150"/>
    </source>
</evidence>
<sequence>MNLLFIGLQELFVLIPLFGFFIYTIYHAVRNPVLIENERLIWILIILLANVLGTIAYWGFGKNGRNKLGT</sequence>
<evidence type="ECO:0000256" key="1">
    <source>
        <dbReference type="SAM" id="Phobius"/>
    </source>
</evidence>
<proteinExistence type="predicted"/>
<keyword evidence="1" id="KW-1133">Transmembrane helix</keyword>
<reference evidence="3" key="1">
    <citation type="submission" date="2017-02" db="EMBL/GenBank/DDBJ databases">
        <authorList>
            <person name="Varghese N."/>
            <person name="Submissions S."/>
        </authorList>
    </citation>
    <scope>NUCLEOTIDE SEQUENCE [LARGE SCALE GENOMIC DNA]</scope>
    <source>
        <strain evidence="3">DSM 24091</strain>
    </source>
</reference>
<dbReference type="OrthoDB" id="713707at2"/>
<protein>
    <submittedName>
        <fullName evidence="2">Phospholipase_D-nuclease N-terminal</fullName>
    </submittedName>
</protein>
<accession>A0A1T5B224</accession>
<feature type="transmembrane region" description="Helical" evidence="1">
    <location>
        <begin position="40"/>
        <end position="60"/>
    </location>
</feature>
<keyword evidence="3" id="KW-1185">Reference proteome</keyword>
<keyword evidence="1" id="KW-0812">Transmembrane</keyword>
<evidence type="ECO:0000313" key="2">
    <source>
        <dbReference type="EMBL" id="SKB41296.1"/>
    </source>
</evidence>
<gene>
    <name evidence="2" type="ORF">SAMN05660841_00398</name>
</gene>
<feature type="transmembrane region" description="Helical" evidence="1">
    <location>
        <begin position="6"/>
        <end position="28"/>
    </location>
</feature>
<dbReference type="AlphaFoldDB" id="A0A1T5B224"/>
<keyword evidence="1" id="KW-0472">Membrane</keyword>
<organism evidence="2 3">
    <name type="scientific">Sphingobacterium nematocida</name>
    <dbReference type="NCBI Taxonomy" id="1513896"/>
    <lineage>
        <taxon>Bacteria</taxon>
        <taxon>Pseudomonadati</taxon>
        <taxon>Bacteroidota</taxon>
        <taxon>Sphingobacteriia</taxon>
        <taxon>Sphingobacteriales</taxon>
        <taxon>Sphingobacteriaceae</taxon>
        <taxon>Sphingobacterium</taxon>
    </lineage>
</organism>
<name>A0A1T5B224_9SPHI</name>
<dbReference type="Proteomes" id="UP000190150">
    <property type="component" value="Unassembled WGS sequence"/>
</dbReference>
<dbReference type="EMBL" id="FUZF01000001">
    <property type="protein sequence ID" value="SKB41296.1"/>
    <property type="molecule type" value="Genomic_DNA"/>
</dbReference>